<reference evidence="3" key="1">
    <citation type="submission" date="2022-08" db="EMBL/GenBank/DDBJ databases">
        <title>A global survey of hypervirulent Aeromonas hydrophila identified this emerging pathogen in farmed fish in the lower Mekong River basin.</title>
        <authorList>
            <person name="Xu T."/>
            <person name="Rasmussen-Ivey C.R."/>
            <person name="Moen F.S."/>
            <person name="Fernandez Bravo A."/>
            <person name="Lamy B."/>
            <person name="Beaz-Hidalgo R."/>
            <person name="Khan C.D."/>
            <person name="Castro Escarpulli G."/>
            <person name="Yasin I.S.M."/>
            <person name="Figueras M.J."/>
            <person name="Azzam Sayuti M."/>
            <person name="Karim M.M."/>
            <person name="Alam K.M."/>
            <person name="Le T.T.T."/>
            <person name="Thao N.H.P."/>
            <person name="Addo S."/>
            <person name="Duodu S."/>
            <person name="Ali S."/>
            <person name="Mey S."/>
            <person name="Somony T."/>
            <person name="Liles M.R."/>
        </authorList>
    </citation>
    <scope>NUCLEOTIDE SEQUENCE</scope>
    <source>
        <strain evidence="3">0.14</strain>
    </source>
</reference>
<keyword evidence="1" id="KW-0812">Transmembrane</keyword>
<evidence type="ECO:0000256" key="2">
    <source>
        <dbReference type="SAM" id="SignalP"/>
    </source>
</evidence>
<evidence type="ECO:0000313" key="3">
    <source>
        <dbReference type="EMBL" id="MCR4450372.1"/>
    </source>
</evidence>
<comment type="caution">
    <text evidence="3">The sequence shown here is derived from an EMBL/GenBank/DDBJ whole genome shotgun (WGS) entry which is preliminary data.</text>
</comment>
<evidence type="ECO:0000256" key="1">
    <source>
        <dbReference type="SAM" id="Phobius"/>
    </source>
</evidence>
<evidence type="ECO:0000313" key="4">
    <source>
        <dbReference type="Proteomes" id="UP001204061"/>
    </source>
</evidence>
<dbReference type="RefSeq" id="WP_224432898.1">
    <property type="nucleotide sequence ID" value="NZ_JANLFC010000063.1"/>
</dbReference>
<organism evidence="3 4">
    <name type="scientific">Aeromonas veronii</name>
    <dbReference type="NCBI Taxonomy" id="654"/>
    <lineage>
        <taxon>Bacteria</taxon>
        <taxon>Pseudomonadati</taxon>
        <taxon>Pseudomonadota</taxon>
        <taxon>Gammaproteobacteria</taxon>
        <taxon>Aeromonadales</taxon>
        <taxon>Aeromonadaceae</taxon>
        <taxon>Aeromonas</taxon>
    </lineage>
</organism>
<protein>
    <recommendedName>
        <fullName evidence="5">Phage coat protein</fullName>
    </recommendedName>
</protein>
<dbReference type="Proteomes" id="UP001204061">
    <property type="component" value="Unassembled WGS sequence"/>
</dbReference>
<feature type="chain" id="PRO_5043319175" description="Phage coat protein" evidence="2">
    <location>
        <begin position="23"/>
        <end position="72"/>
    </location>
</feature>
<feature type="transmembrane region" description="Helical" evidence="1">
    <location>
        <begin position="38"/>
        <end position="59"/>
    </location>
</feature>
<accession>A0AAW5MKU3</accession>
<gene>
    <name evidence="3" type="ORF">NS965_18465</name>
</gene>
<feature type="signal peptide" evidence="2">
    <location>
        <begin position="1"/>
        <end position="22"/>
    </location>
</feature>
<keyword evidence="1" id="KW-1133">Transmembrane helix</keyword>
<dbReference type="AlphaFoldDB" id="A0AAW5MKU3"/>
<keyword evidence="1" id="KW-0472">Membrane</keyword>
<dbReference type="EMBL" id="JANLFC010000063">
    <property type="protein sequence ID" value="MCR4450372.1"/>
    <property type="molecule type" value="Genomic_DNA"/>
</dbReference>
<keyword evidence="2" id="KW-0732">Signal</keyword>
<evidence type="ECO:0008006" key="5">
    <source>
        <dbReference type="Google" id="ProtNLM"/>
    </source>
</evidence>
<name>A0AAW5MKU3_AERVE</name>
<sequence>MFNKSKVAVAAAIAMASTSVFATEGTSPLDQLFASVNLSSVGAFVAGSGAVIIGIALAVKGISLAKRVINKA</sequence>
<proteinExistence type="predicted"/>